<accession>A0A8H5H8H5</accession>
<evidence type="ECO:0000313" key="1">
    <source>
        <dbReference type="EMBL" id="KAF5378566.1"/>
    </source>
</evidence>
<comment type="caution">
    <text evidence="1">The sequence shown here is derived from an EMBL/GenBank/DDBJ whole genome shotgun (WGS) entry which is preliminary data.</text>
</comment>
<evidence type="ECO:0000313" key="2">
    <source>
        <dbReference type="Proteomes" id="UP000565441"/>
    </source>
</evidence>
<reference evidence="1 2" key="1">
    <citation type="journal article" date="2020" name="ISME J.">
        <title>Uncovering the hidden diversity of litter-decomposition mechanisms in mushroom-forming fungi.</title>
        <authorList>
            <person name="Floudas D."/>
            <person name="Bentzer J."/>
            <person name="Ahren D."/>
            <person name="Johansson T."/>
            <person name="Persson P."/>
            <person name="Tunlid A."/>
        </authorList>
    </citation>
    <scope>NUCLEOTIDE SEQUENCE [LARGE SCALE GENOMIC DNA]</scope>
    <source>
        <strain evidence="1 2">CBS 661.87</strain>
    </source>
</reference>
<organism evidence="1 2">
    <name type="scientific">Tricholomella constricta</name>
    <dbReference type="NCBI Taxonomy" id="117010"/>
    <lineage>
        <taxon>Eukaryota</taxon>
        <taxon>Fungi</taxon>
        <taxon>Dikarya</taxon>
        <taxon>Basidiomycota</taxon>
        <taxon>Agaricomycotina</taxon>
        <taxon>Agaricomycetes</taxon>
        <taxon>Agaricomycetidae</taxon>
        <taxon>Agaricales</taxon>
        <taxon>Tricholomatineae</taxon>
        <taxon>Lyophyllaceae</taxon>
        <taxon>Tricholomella</taxon>
    </lineage>
</organism>
<name>A0A8H5H8H5_9AGAR</name>
<dbReference type="Proteomes" id="UP000565441">
    <property type="component" value="Unassembled WGS sequence"/>
</dbReference>
<proteinExistence type="predicted"/>
<sequence length="117" mass="12808">MCPRHLAAAMHLQIAFLAVKLDIRPSADRFEAPVKGVEWCPLQCLSTSRDTKFDILSSGKECGVVRSTTCVHASPRSPYILHLHPLLPNSIFGVPPIAIEDLIKGAGWCPLQRPSPI</sequence>
<keyword evidence="2" id="KW-1185">Reference proteome</keyword>
<protein>
    <submittedName>
        <fullName evidence="1">Uncharacterized protein</fullName>
    </submittedName>
</protein>
<gene>
    <name evidence="1" type="ORF">D9615_007093</name>
</gene>
<dbReference type="EMBL" id="JAACJP010000019">
    <property type="protein sequence ID" value="KAF5378566.1"/>
    <property type="molecule type" value="Genomic_DNA"/>
</dbReference>
<dbReference type="AlphaFoldDB" id="A0A8H5H8H5"/>